<organism evidence="1 2">
    <name type="scientific">Pacificimonas pallii</name>
    <dbReference type="NCBI Taxonomy" id="2827236"/>
    <lineage>
        <taxon>Bacteria</taxon>
        <taxon>Pseudomonadati</taxon>
        <taxon>Pseudomonadota</taxon>
        <taxon>Alphaproteobacteria</taxon>
        <taxon>Sphingomonadales</taxon>
        <taxon>Sphingosinicellaceae</taxon>
        <taxon>Pacificimonas</taxon>
    </lineage>
</organism>
<gene>
    <name evidence="1" type="ORF">KCG44_12810</name>
</gene>
<dbReference type="RefSeq" id="WP_218446501.1">
    <property type="nucleotide sequence ID" value="NZ_JAGSPA010000004.1"/>
</dbReference>
<accession>A0ABS6SIA6</accession>
<comment type="caution">
    <text evidence="1">The sequence shown here is derived from an EMBL/GenBank/DDBJ whole genome shotgun (WGS) entry which is preliminary data.</text>
</comment>
<proteinExistence type="predicted"/>
<dbReference type="EMBL" id="JAGSPA010000004">
    <property type="protein sequence ID" value="MBV7257666.1"/>
    <property type="molecule type" value="Genomic_DNA"/>
</dbReference>
<dbReference type="Proteomes" id="UP000722336">
    <property type="component" value="Unassembled WGS sequence"/>
</dbReference>
<evidence type="ECO:0000313" key="1">
    <source>
        <dbReference type="EMBL" id="MBV7257666.1"/>
    </source>
</evidence>
<name>A0ABS6SIA6_9SPHN</name>
<sequence>MNGTVISGNASAPQFELATIDDIHDRISVLQRNLAINAADFDRSADRLEVELRLAAELPSVDTAAFAAAQRQRLGALQHARAGMIAELAELKRRMGGTFMRAPR</sequence>
<keyword evidence="2" id="KW-1185">Reference proteome</keyword>
<reference evidence="1 2" key="1">
    <citation type="submission" date="2021-04" db="EMBL/GenBank/DDBJ databases">
        <authorList>
            <person name="Pira H."/>
            <person name="Risdian C."/>
            <person name="Wink J."/>
        </authorList>
    </citation>
    <scope>NUCLEOTIDE SEQUENCE [LARGE SCALE GENOMIC DNA]</scope>
    <source>
        <strain evidence="1 2">WHA3</strain>
    </source>
</reference>
<protein>
    <submittedName>
        <fullName evidence="1">Uncharacterized protein</fullName>
    </submittedName>
</protein>
<evidence type="ECO:0000313" key="2">
    <source>
        <dbReference type="Proteomes" id="UP000722336"/>
    </source>
</evidence>